<dbReference type="InterPro" id="IPR031680">
    <property type="entry name" value="Hepar_II_III_N"/>
</dbReference>
<dbReference type="GO" id="GO:0016829">
    <property type="term" value="F:lyase activity"/>
    <property type="evidence" value="ECO:0007669"/>
    <property type="project" value="UniProtKB-KW"/>
</dbReference>
<dbReference type="Gene3D" id="2.70.98.70">
    <property type="match status" value="1"/>
</dbReference>
<dbReference type="PANTHER" id="PTHR39210">
    <property type="entry name" value="HEPARIN-SULFATE LYASE"/>
    <property type="match status" value="1"/>
</dbReference>
<evidence type="ECO:0000313" key="7">
    <source>
        <dbReference type="EMBL" id="RTR19812.1"/>
    </source>
</evidence>
<evidence type="ECO:0000259" key="5">
    <source>
        <dbReference type="Pfam" id="PF07940"/>
    </source>
</evidence>
<sequence length="561" mass="60288">MGKGAGKGAGRASGGGGRFRSGLARIAYGNPLYSLILSGRAPAALAVVPPDPWPGDPSDGSAFLAGMLRMAGQSMAIDPNGEPPWRMPGASPVWLKALHGFDWMRDLRAVGGDMARRRARVLVWSWLEHNGGWNSQGWAPDTLGTRVANWIGLHDFYCASADDEFRARVFEHLGRQVRHLARVLPARLDGAPLIAAIKGLVYGGFCLPGLERAGQDGLRLLDRALPGQILPDGGHVERNPSAHLRVLRDLIDIRAVLRVARVEAPESLQPAIERMTPALRFFRHGDGGLALFNGGREEEPALVDTVLAQADVRGRTLRSAPHSGYERLIAARTLVLLDTGAPPSAGLDRMAHAGTLSMEMSVNKERLIVNCGSHPAQRGPWRLALAGSAAHSTVVVADTNSAEVLEAGGLGRRPAHVGCERQESGSAVLVVATHNGYSKGFSLLHRRRVYLADNGEDLRGEDTLEPVLGAQATDQPFAIRFHLHPTVQPILVQGGAQVILRLPSGNVWRLRATGVALELAESIYLGTGDEPRRTIQIVMHGHSGPDGVTVKWALRRERKAA</sequence>
<dbReference type="RefSeq" id="WP_126615654.1">
    <property type="nucleotide sequence ID" value="NZ_JBHUCY010000043.1"/>
</dbReference>
<evidence type="ECO:0000256" key="2">
    <source>
        <dbReference type="ARBA" id="ARBA00022729"/>
    </source>
</evidence>
<name>A0A431VI45_9PROT</name>
<reference evidence="7 8" key="1">
    <citation type="submission" date="2018-12" db="EMBL/GenBank/DDBJ databases">
        <authorList>
            <person name="Yang Y."/>
        </authorList>
    </citation>
    <scope>NUCLEOTIDE SEQUENCE [LARGE SCALE GENOMIC DNA]</scope>
    <source>
        <strain evidence="7 8">L-25-5w-1</strain>
    </source>
</reference>
<feature type="domain" description="Heparin-sulfate lyase N-terminal" evidence="6">
    <location>
        <begin position="135"/>
        <end position="299"/>
    </location>
</feature>
<evidence type="ECO:0000256" key="1">
    <source>
        <dbReference type="ARBA" id="ARBA00004418"/>
    </source>
</evidence>
<dbReference type="AlphaFoldDB" id="A0A431VI45"/>
<dbReference type="PANTHER" id="PTHR39210:SF1">
    <property type="entry name" value="HEPARIN-SULFATE LYASE"/>
    <property type="match status" value="1"/>
</dbReference>
<keyword evidence="4" id="KW-0456">Lyase</keyword>
<protein>
    <submittedName>
        <fullName evidence="7">Uncharacterized protein</fullName>
    </submittedName>
</protein>
<proteinExistence type="predicted"/>
<evidence type="ECO:0000313" key="8">
    <source>
        <dbReference type="Proteomes" id="UP000277007"/>
    </source>
</evidence>
<keyword evidence="2" id="KW-0732">Signal</keyword>
<feature type="domain" description="Heparinase II/III-like C-terminal" evidence="5">
    <location>
        <begin position="313"/>
        <end position="552"/>
    </location>
</feature>
<accession>A0A431VI45</accession>
<dbReference type="GO" id="GO:0042597">
    <property type="term" value="C:periplasmic space"/>
    <property type="evidence" value="ECO:0007669"/>
    <property type="project" value="UniProtKB-SubCell"/>
</dbReference>
<comment type="subcellular location">
    <subcellularLocation>
        <location evidence="1">Periplasm</location>
    </subcellularLocation>
</comment>
<keyword evidence="3" id="KW-0574">Periplasm</keyword>
<dbReference type="OrthoDB" id="9787373at2"/>
<evidence type="ECO:0000256" key="3">
    <source>
        <dbReference type="ARBA" id="ARBA00022764"/>
    </source>
</evidence>
<evidence type="ECO:0000256" key="4">
    <source>
        <dbReference type="ARBA" id="ARBA00023239"/>
    </source>
</evidence>
<evidence type="ECO:0000259" key="6">
    <source>
        <dbReference type="Pfam" id="PF16889"/>
    </source>
</evidence>
<dbReference type="InterPro" id="IPR008929">
    <property type="entry name" value="Chondroitin_lyas"/>
</dbReference>
<comment type="caution">
    <text evidence="7">The sequence shown here is derived from an EMBL/GenBank/DDBJ whole genome shotgun (WGS) entry which is preliminary data.</text>
</comment>
<gene>
    <name evidence="7" type="ORF">EJ903_12480</name>
</gene>
<dbReference type="Gene3D" id="1.50.10.100">
    <property type="entry name" value="Chondroitin AC/alginate lyase"/>
    <property type="match status" value="1"/>
</dbReference>
<dbReference type="EMBL" id="RXMA01000010">
    <property type="protein sequence ID" value="RTR19812.1"/>
    <property type="molecule type" value="Genomic_DNA"/>
</dbReference>
<dbReference type="Pfam" id="PF16889">
    <property type="entry name" value="Hepar_II_III_N"/>
    <property type="match status" value="1"/>
</dbReference>
<dbReference type="Proteomes" id="UP000277007">
    <property type="component" value="Unassembled WGS sequence"/>
</dbReference>
<organism evidence="7 8">
    <name type="scientific">Azospirillum griseum</name>
    <dbReference type="NCBI Taxonomy" id="2496639"/>
    <lineage>
        <taxon>Bacteria</taxon>
        <taxon>Pseudomonadati</taxon>
        <taxon>Pseudomonadota</taxon>
        <taxon>Alphaproteobacteria</taxon>
        <taxon>Rhodospirillales</taxon>
        <taxon>Azospirillaceae</taxon>
        <taxon>Azospirillum</taxon>
    </lineage>
</organism>
<dbReference type="Pfam" id="PF07940">
    <property type="entry name" value="Hepar_II_III_C"/>
    <property type="match status" value="1"/>
</dbReference>
<dbReference type="InterPro" id="IPR012480">
    <property type="entry name" value="Hepar_II_III_C"/>
</dbReference>
<keyword evidence="8" id="KW-1185">Reference proteome</keyword>